<keyword evidence="3" id="KW-1185">Reference proteome</keyword>
<dbReference type="EMBL" id="JAAIUW010000013">
    <property type="protein sequence ID" value="KAF7803619.1"/>
    <property type="molecule type" value="Genomic_DNA"/>
</dbReference>
<sequence>MYVSGRIVELSLFCSIALGNIGMNDISDEYHEGKDPSSSQDAFDCKPQQQYTSSVLSVSL</sequence>
<evidence type="ECO:0000313" key="2">
    <source>
        <dbReference type="EMBL" id="KAF7803619.1"/>
    </source>
</evidence>
<proteinExistence type="predicted"/>
<name>A0A834SHE4_9FABA</name>
<protein>
    <submittedName>
        <fullName evidence="2">Uncharacterized protein</fullName>
    </submittedName>
</protein>
<organism evidence="2 3">
    <name type="scientific">Senna tora</name>
    <dbReference type="NCBI Taxonomy" id="362788"/>
    <lineage>
        <taxon>Eukaryota</taxon>
        <taxon>Viridiplantae</taxon>
        <taxon>Streptophyta</taxon>
        <taxon>Embryophyta</taxon>
        <taxon>Tracheophyta</taxon>
        <taxon>Spermatophyta</taxon>
        <taxon>Magnoliopsida</taxon>
        <taxon>eudicotyledons</taxon>
        <taxon>Gunneridae</taxon>
        <taxon>Pentapetalae</taxon>
        <taxon>rosids</taxon>
        <taxon>fabids</taxon>
        <taxon>Fabales</taxon>
        <taxon>Fabaceae</taxon>
        <taxon>Caesalpinioideae</taxon>
        <taxon>Cassia clade</taxon>
        <taxon>Senna</taxon>
    </lineage>
</organism>
<feature type="compositionally biased region" description="Polar residues" evidence="1">
    <location>
        <begin position="36"/>
        <end position="60"/>
    </location>
</feature>
<accession>A0A834SHE4</accession>
<evidence type="ECO:0000313" key="3">
    <source>
        <dbReference type="Proteomes" id="UP000634136"/>
    </source>
</evidence>
<reference evidence="2" key="1">
    <citation type="submission" date="2020-09" db="EMBL/GenBank/DDBJ databases">
        <title>Genome-Enabled Discovery of Anthraquinone Biosynthesis in Senna tora.</title>
        <authorList>
            <person name="Kang S.-H."/>
            <person name="Pandey R.P."/>
            <person name="Lee C.-M."/>
            <person name="Sim J.-S."/>
            <person name="Jeong J.-T."/>
            <person name="Choi B.-S."/>
            <person name="Jung M."/>
            <person name="Ginzburg D."/>
            <person name="Zhao K."/>
            <person name="Won S.Y."/>
            <person name="Oh T.-J."/>
            <person name="Yu Y."/>
            <person name="Kim N.-H."/>
            <person name="Lee O.R."/>
            <person name="Lee T.-H."/>
            <person name="Bashyal P."/>
            <person name="Kim T.-S."/>
            <person name="Lee W.-H."/>
            <person name="Kawkins C."/>
            <person name="Kim C.-K."/>
            <person name="Kim J.S."/>
            <person name="Ahn B.O."/>
            <person name="Rhee S.Y."/>
            <person name="Sohng J.K."/>
        </authorList>
    </citation>
    <scope>NUCLEOTIDE SEQUENCE</scope>
    <source>
        <tissue evidence="2">Leaf</tissue>
    </source>
</reference>
<dbReference type="AlphaFoldDB" id="A0A834SHE4"/>
<feature type="region of interest" description="Disordered" evidence="1">
    <location>
        <begin position="28"/>
        <end position="60"/>
    </location>
</feature>
<evidence type="ECO:0000256" key="1">
    <source>
        <dbReference type="SAM" id="MobiDB-lite"/>
    </source>
</evidence>
<comment type="caution">
    <text evidence="2">The sequence shown here is derived from an EMBL/GenBank/DDBJ whole genome shotgun (WGS) entry which is preliminary data.</text>
</comment>
<dbReference type="Proteomes" id="UP000634136">
    <property type="component" value="Unassembled WGS sequence"/>
</dbReference>
<gene>
    <name evidence="2" type="ORF">G2W53_042730</name>
</gene>